<sequence length="377" mass="42561">MAIAERIDLEIHGTKNINLVRNPPPEEYGPQREERLALASSLGRYTERSIMHHLSSTDISPNGYIACYADEIRQEIGPALRNGGHSTNNQGLSTIYASLAQSNGASEPKDPRVRELFCLVDDKYGTDLTGVFQNRVEYGMYINSDNKPLDLGDDRVVREIMLRRYPIETALSIAGLNDPDPEWICGLQSLGAITPNVSVSINGRNFQLDGLITPGECTDERINLAETSYSVIEIKSLHMPRIVSGRAPRAPRKVDTEQYVNKLIEIATEAERNSRHFRLPDNVFFVYSRGALPTVVFRRVMDTPFYYDWLTQVKTKADMIEEIISAGQADRETEVTWTNLLLLHGALQHNYDIRVNRSYTVLSSLEYDSSRTQQSSF</sequence>
<proteinExistence type="predicted"/>
<gene>
    <name evidence="1" type="ORF">A2801_01845</name>
</gene>
<dbReference type="Proteomes" id="UP000177263">
    <property type="component" value="Unassembled WGS sequence"/>
</dbReference>
<reference evidence="1 2" key="1">
    <citation type="journal article" date="2016" name="Nat. Commun.">
        <title>Thousands of microbial genomes shed light on interconnected biogeochemical processes in an aquifer system.</title>
        <authorList>
            <person name="Anantharaman K."/>
            <person name="Brown C.T."/>
            <person name="Hug L.A."/>
            <person name="Sharon I."/>
            <person name="Castelle C.J."/>
            <person name="Probst A.J."/>
            <person name="Thomas B.C."/>
            <person name="Singh A."/>
            <person name="Wilkins M.J."/>
            <person name="Karaoz U."/>
            <person name="Brodie E.L."/>
            <person name="Williams K.H."/>
            <person name="Hubbard S.S."/>
            <person name="Banfield J.F."/>
        </authorList>
    </citation>
    <scope>NUCLEOTIDE SEQUENCE [LARGE SCALE GENOMIC DNA]</scope>
</reference>
<protein>
    <submittedName>
        <fullName evidence="1">Uncharacterized protein</fullName>
    </submittedName>
</protein>
<name>A0A1F7YPQ0_9BACT</name>
<dbReference type="EMBL" id="MGGM01000018">
    <property type="protein sequence ID" value="OGM29140.1"/>
    <property type="molecule type" value="Genomic_DNA"/>
</dbReference>
<dbReference type="AlphaFoldDB" id="A0A1F7YPQ0"/>
<organism evidence="1 2">
    <name type="scientific">Candidatus Woesebacteria bacterium RIFCSPHIGHO2_01_FULL_41_10</name>
    <dbReference type="NCBI Taxonomy" id="1802500"/>
    <lineage>
        <taxon>Bacteria</taxon>
        <taxon>Candidatus Woeseibacteriota</taxon>
    </lineage>
</organism>
<accession>A0A1F7YPQ0</accession>
<comment type="caution">
    <text evidence="1">The sequence shown here is derived from an EMBL/GenBank/DDBJ whole genome shotgun (WGS) entry which is preliminary data.</text>
</comment>
<evidence type="ECO:0000313" key="1">
    <source>
        <dbReference type="EMBL" id="OGM29140.1"/>
    </source>
</evidence>
<evidence type="ECO:0000313" key="2">
    <source>
        <dbReference type="Proteomes" id="UP000177263"/>
    </source>
</evidence>